<dbReference type="RefSeq" id="WP_311192345.1">
    <property type="nucleotide sequence ID" value="NZ_CP115541.1"/>
</dbReference>
<name>A0ABY9YR32_9GAMM</name>
<keyword evidence="3" id="KW-0645">Protease</keyword>
<dbReference type="Gene3D" id="3.40.390.10">
    <property type="entry name" value="Collagenase (Catalytic Domain)"/>
    <property type="match status" value="1"/>
</dbReference>
<dbReference type="Gene3D" id="1.10.1380.10">
    <property type="entry name" value="Neutral endopeptidase , domain2"/>
    <property type="match status" value="1"/>
</dbReference>
<dbReference type="Proteomes" id="UP001302072">
    <property type="component" value="Chromosome"/>
</dbReference>
<dbReference type="CDD" id="cd08662">
    <property type="entry name" value="M13"/>
    <property type="match status" value="1"/>
</dbReference>
<evidence type="ECO:0000259" key="10">
    <source>
        <dbReference type="Pfam" id="PF05649"/>
    </source>
</evidence>
<feature type="domain" description="Peptidase M13 N-terminal" evidence="10">
    <location>
        <begin position="176"/>
        <end position="553"/>
    </location>
</feature>
<keyword evidence="6" id="KW-0862">Zinc</keyword>
<dbReference type="InterPro" id="IPR024079">
    <property type="entry name" value="MetalloPept_cat_dom_sf"/>
</dbReference>
<evidence type="ECO:0000256" key="7">
    <source>
        <dbReference type="ARBA" id="ARBA00023049"/>
    </source>
</evidence>
<accession>A0ABY9YR32</accession>
<keyword evidence="7" id="KW-0482">Metalloprotease</keyword>
<evidence type="ECO:0000256" key="6">
    <source>
        <dbReference type="ARBA" id="ARBA00022833"/>
    </source>
</evidence>
<feature type="domain" description="Peptidase M13 C-terminal" evidence="9">
    <location>
        <begin position="605"/>
        <end position="805"/>
    </location>
</feature>
<dbReference type="PRINTS" id="PR00786">
    <property type="entry name" value="NEPRILYSIN"/>
</dbReference>
<evidence type="ECO:0000256" key="3">
    <source>
        <dbReference type="ARBA" id="ARBA00022670"/>
    </source>
</evidence>
<dbReference type="InterPro" id="IPR018497">
    <property type="entry name" value="Peptidase_M13_C"/>
</dbReference>
<evidence type="ECO:0000256" key="4">
    <source>
        <dbReference type="ARBA" id="ARBA00022723"/>
    </source>
</evidence>
<dbReference type="InterPro" id="IPR008753">
    <property type="entry name" value="Peptidase_M13_N"/>
</dbReference>
<keyword evidence="12" id="KW-1185">Reference proteome</keyword>
<dbReference type="Pfam" id="PF05649">
    <property type="entry name" value="Peptidase_M13_N"/>
    <property type="match status" value="1"/>
</dbReference>
<feature type="compositionally biased region" description="Low complexity" evidence="8">
    <location>
        <begin position="24"/>
        <end position="38"/>
    </location>
</feature>
<feature type="region of interest" description="Disordered" evidence="8">
    <location>
        <begin position="18"/>
        <end position="38"/>
    </location>
</feature>
<dbReference type="PANTHER" id="PTHR11733">
    <property type="entry name" value="ZINC METALLOPROTEASE FAMILY M13 NEPRILYSIN-RELATED"/>
    <property type="match status" value="1"/>
</dbReference>
<comment type="similarity">
    <text evidence="2">Belongs to the peptidase M13 family.</text>
</comment>
<dbReference type="PROSITE" id="PS51885">
    <property type="entry name" value="NEPRILYSIN"/>
    <property type="match status" value="1"/>
</dbReference>
<dbReference type="Pfam" id="PF01431">
    <property type="entry name" value="Peptidase_M13"/>
    <property type="match status" value="1"/>
</dbReference>
<keyword evidence="5" id="KW-0378">Hydrolase</keyword>
<evidence type="ECO:0000256" key="8">
    <source>
        <dbReference type="SAM" id="MobiDB-lite"/>
    </source>
</evidence>
<organism evidence="11 12">
    <name type="scientific">Stenotrophomonas oahuensis</name>
    <dbReference type="NCBI Taxonomy" id="3003271"/>
    <lineage>
        <taxon>Bacteria</taxon>
        <taxon>Pseudomonadati</taxon>
        <taxon>Pseudomonadota</taxon>
        <taxon>Gammaproteobacteria</taxon>
        <taxon>Lysobacterales</taxon>
        <taxon>Lysobacteraceae</taxon>
        <taxon>Stenotrophomonas</taxon>
    </lineage>
</organism>
<evidence type="ECO:0000259" key="9">
    <source>
        <dbReference type="Pfam" id="PF01431"/>
    </source>
</evidence>
<evidence type="ECO:0000313" key="11">
    <source>
        <dbReference type="EMBL" id="WNH53182.1"/>
    </source>
</evidence>
<gene>
    <name evidence="11" type="ORF">PDM29_02600</name>
</gene>
<dbReference type="PANTHER" id="PTHR11733:SF167">
    <property type="entry name" value="FI17812P1-RELATED"/>
    <property type="match status" value="1"/>
</dbReference>
<dbReference type="InterPro" id="IPR000718">
    <property type="entry name" value="Peptidase_M13"/>
</dbReference>
<evidence type="ECO:0000313" key="12">
    <source>
        <dbReference type="Proteomes" id="UP001302072"/>
    </source>
</evidence>
<dbReference type="InterPro" id="IPR042089">
    <property type="entry name" value="Peptidase_M13_dom_2"/>
</dbReference>
<protein>
    <submittedName>
        <fullName evidence="11">M13 family metallopeptidase</fullName>
    </submittedName>
</protein>
<reference evidence="11 12" key="1">
    <citation type="submission" date="2022-12" db="EMBL/GenBank/DDBJ databases">
        <title>Two new species, Stenotrophomonas aracearum and Stenotrophomonas oahuensis, isolated from Anthurium (Araceae family) in Hawaii.</title>
        <authorList>
            <person name="Chunag S.C."/>
            <person name="Dobhal S."/>
            <person name="Alvarez A."/>
            <person name="Arif M."/>
        </authorList>
    </citation>
    <scope>NUCLEOTIDE SEQUENCE [LARGE SCALE GENOMIC DNA]</scope>
    <source>
        <strain evidence="11 12">A5586</strain>
    </source>
</reference>
<evidence type="ECO:0000256" key="2">
    <source>
        <dbReference type="ARBA" id="ARBA00007357"/>
    </source>
</evidence>
<evidence type="ECO:0000256" key="1">
    <source>
        <dbReference type="ARBA" id="ARBA00001947"/>
    </source>
</evidence>
<sequence length="808" mass="88456">MRTEIVSQQRRVQGQFERALRGRQPPQAHGQAQHPGGHLPVLHVRNVAQAVTVGLLLGTMLPGAQASTPGSGYTAVNLDVPLQAASTAAAGCLARPASCPQMLMGASLVAVGSLTAGAWIGWQARSQHAGDPCIAALSAAARGSEAAHQLRNQSASLDAPITLGFRATQLDSARDPCVSLYDHVNGRWANTTALADNQSRWHISNALEHRGRTQQRALAEQLATLPAPTPAQRVVADLWTSGMDESHINSDRLRPLRGELAAIDALTSPQDIEKHLYLLTLKGRNPVFGVVVEPDMGNRSTQIAYAYQGGLGLPSAAHYLSARQAALHRDYRAYIAALLELSGTPADQAHNDAVAVFALEQRLATASTSRAELRDNLAETYNPMRAAEADVLTPNFRWSGLFESLGADPSIRFSLATPGFHREVSAALSDTDVATWRTYLRFHCLDTASPHLDDRFVQTMHDFQQRLLGVNQTLAPRWQRVLGSIDAYAGDALGEAYVGAHFPAEVRGRISQMVEQMRTVLKRRLATALWLDPDTRVTAQAKADLLNPRIGHPDQWPDWSELRTERCGYLRNLRLLRTFQQRLDLARIGQPLDAQRWRISAHSVNAYFDVMNNDMGFPAGLLQPPIFDPEADHALNYGAIGVIIGHEMSHAFSAETSQFALNGQLQHWWTEDDRARYQDLSRRLALQYDQQRIEGLAVNGTLTANENMADLGGLMLALEALREQSGAASDPMIDGLSREQRFFISWAHTNRQLQTPQRLRLELAANPHSFGAPRTDVAASNLPAYAAAFDCPPGSAMARSGEQQVAYL</sequence>
<keyword evidence="4" id="KW-0479">Metal-binding</keyword>
<evidence type="ECO:0000256" key="5">
    <source>
        <dbReference type="ARBA" id="ARBA00022801"/>
    </source>
</evidence>
<dbReference type="SUPFAM" id="SSF55486">
    <property type="entry name" value="Metalloproteases ('zincins'), catalytic domain"/>
    <property type="match status" value="1"/>
</dbReference>
<comment type="cofactor">
    <cofactor evidence="1">
        <name>Zn(2+)</name>
        <dbReference type="ChEBI" id="CHEBI:29105"/>
    </cofactor>
</comment>
<proteinExistence type="inferred from homology"/>
<dbReference type="EMBL" id="CP115541">
    <property type="protein sequence ID" value="WNH53182.1"/>
    <property type="molecule type" value="Genomic_DNA"/>
</dbReference>